<accession>A0ACB8S1P9</accession>
<keyword evidence="1" id="KW-0489">Methyltransferase</keyword>
<evidence type="ECO:0000313" key="1">
    <source>
        <dbReference type="EMBL" id="KAI0050404.1"/>
    </source>
</evidence>
<reference evidence="1" key="1">
    <citation type="submission" date="2021-02" db="EMBL/GenBank/DDBJ databases">
        <authorList>
            <consortium name="DOE Joint Genome Institute"/>
            <person name="Ahrendt S."/>
            <person name="Looney B.P."/>
            <person name="Miyauchi S."/>
            <person name="Morin E."/>
            <person name="Drula E."/>
            <person name="Courty P.E."/>
            <person name="Chicoki N."/>
            <person name="Fauchery L."/>
            <person name="Kohler A."/>
            <person name="Kuo A."/>
            <person name="Labutti K."/>
            <person name="Pangilinan J."/>
            <person name="Lipzen A."/>
            <person name="Riley R."/>
            <person name="Andreopoulos W."/>
            <person name="He G."/>
            <person name="Johnson J."/>
            <person name="Barry K.W."/>
            <person name="Grigoriev I.V."/>
            <person name="Nagy L."/>
            <person name="Hibbett D."/>
            <person name="Henrissat B."/>
            <person name="Matheny P.B."/>
            <person name="Labbe J."/>
            <person name="Martin F."/>
        </authorList>
    </citation>
    <scope>NUCLEOTIDE SEQUENCE</scope>
    <source>
        <strain evidence="1">FP105234-sp</strain>
    </source>
</reference>
<dbReference type="Proteomes" id="UP000814033">
    <property type="component" value="Unassembled WGS sequence"/>
</dbReference>
<proteinExistence type="predicted"/>
<name>A0ACB8S1P9_9AGAM</name>
<protein>
    <submittedName>
        <fullName evidence="1">S-adenosyl-L-methionine-dependent methyltransferase</fullName>
    </submittedName>
</protein>
<keyword evidence="2" id="KW-1185">Reference proteome</keyword>
<reference evidence="1" key="2">
    <citation type="journal article" date="2022" name="New Phytol.">
        <title>Evolutionary transition to the ectomycorrhizal habit in the genomes of a hyperdiverse lineage of mushroom-forming fungi.</title>
        <authorList>
            <person name="Looney B."/>
            <person name="Miyauchi S."/>
            <person name="Morin E."/>
            <person name="Drula E."/>
            <person name="Courty P.E."/>
            <person name="Kohler A."/>
            <person name="Kuo A."/>
            <person name="LaButti K."/>
            <person name="Pangilinan J."/>
            <person name="Lipzen A."/>
            <person name="Riley R."/>
            <person name="Andreopoulos W."/>
            <person name="He G."/>
            <person name="Johnson J."/>
            <person name="Nolan M."/>
            <person name="Tritt A."/>
            <person name="Barry K.W."/>
            <person name="Grigoriev I.V."/>
            <person name="Nagy L.G."/>
            <person name="Hibbett D."/>
            <person name="Henrissat B."/>
            <person name="Matheny P.B."/>
            <person name="Labbe J."/>
            <person name="Martin F.M."/>
        </authorList>
    </citation>
    <scope>NUCLEOTIDE SEQUENCE</scope>
    <source>
        <strain evidence="1">FP105234-sp</strain>
    </source>
</reference>
<evidence type="ECO:0000313" key="2">
    <source>
        <dbReference type="Proteomes" id="UP000814033"/>
    </source>
</evidence>
<comment type="caution">
    <text evidence="1">The sequence shown here is derived from an EMBL/GenBank/DDBJ whole genome shotgun (WGS) entry which is preliminary data.</text>
</comment>
<organism evidence="1 2">
    <name type="scientific">Auriscalpium vulgare</name>
    <dbReference type="NCBI Taxonomy" id="40419"/>
    <lineage>
        <taxon>Eukaryota</taxon>
        <taxon>Fungi</taxon>
        <taxon>Dikarya</taxon>
        <taxon>Basidiomycota</taxon>
        <taxon>Agaricomycotina</taxon>
        <taxon>Agaricomycetes</taxon>
        <taxon>Russulales</taxon>
        <taxon>Auriscalpiaceae</taxon>
        <taxon>Auriscalpium</taxon>
    </lineage>
</organism>
<sequence length="232" mass="25250">MSSQPAEPIVPVRDRPAIKALRTIIKPDEQNTWDEAWKQNVTPWDAGGSQPPLRALLESKRVPLPTAGKALVPGAGRAWDALLVASTLGLDTVAVDISPTAIAEAQRVVESTPTPKGKVSIEEGDFFALALPESERYDLILDYTFFGAIPPSLRADWGAQMAALAKPGGYLISLLFPLGLSPEEGGPPHYVIPEHLDQVLSSKDWTKLIAEAPENSSYDHVGKDWLTVWRRN</sequence>
<dbReference type="EMBL" id="MU275862">
    <property type="protein sequence ID" value="KAI0050404.1"/>
    <property type="molecule type" value="Genomic_DNA"/>
</dbReference>
<keyword evidence="1" id="KW-0808">Transferase</keyword>
<gene>
    <name evidence="1" type="ORF">FA95DRAFT_1581241</name>
</gene>